<keyword evidence="9" id="KW-1185">Reference proteome</keyword>
<dbReference type="GO" id="GO:0016020">
    <property type="term" value="C:membrane"/>
    <property type="evidence" value="ECO:0007669"/>
    <property type="project" value="UniProtKB-SubCell"/>
</dbReference>
<keyword evidence="3 5" id="KW-1133">Transmembrane helix</keyword>
<feature type="transmembrane region" description="Helical" evidence="5">
    <location>
        <begin position="6"/>
        <end position="25"/>
    </location>
</feature>
<evidence type="ECO:0000256" key="5">
    <source>
        <dbReference type="SAM" id="Phobius"/>
    </source>
</evidence>
<dbReference type="STRING" id="68214.AVL59_24360"/>
<reference evidence="6 8" key="1">
    <citation type="submission" date="2016-06" db="EMBL/GenBank/DDBJ databases">
        <title>Complete genome sequence of Streptomyces griseochromogenes ATCC 14511, the Blasticidin S producer.</title>
        <authorList>
            <person name="Wu L."/>
        </authorList>
    </citation>
    <scope>NUCLEOTIDE SEQUENCE [LARGE SCALE GENOMIC DNA]</scope>
    <source>
        <strain evidence="6 8">ATCC 14511</strain>
    </source>
</reference>
<feature type="transmembrane region" description="Helical" evidence="5">
    <location>
        <begin position="46"/>
        <end position="67"/>
    </location>
</feature>
<organism evidence="6 8">
    <name type="scientific">Streptomyces griseochromogenes</name>
    <dbReference type="NCBI Taxonomy" id="68214"/>
    <lineage>
        <taxon>Bacteria</taxon>
        <taxon>Bacillati</taxon>
        <taxon>Actinomycetota</taxon>
        <taxon>Actinomycetes</taxon>
        <taxon>Kitasatosporales</taxon>
        <taxon>Streptomycetaceae</taxon>
        <taxon>Streptomyces</taxon>
    </lineage>
</organism>
<evidence type="ECO:0000256" key="2">
    <source>
        <dbReference type="ARBA" id="ARBA00022692"/>
    </source>
</evidence>
<evidence type="ECO:0000313" key="8">
    <source>
        <dbReference type="Proteomes" id="UP000092659"/>
    </source>
</evidence>
<dbReference type="Pfam" id="PF13564">
    <property type="entry name" value="DoxX_2"/>
    <property type="match status" value="1"/>
</dbReference>
<evidence type="ECO:0000313" key="7">
    <source>
        <dbReference type="EMBL" id="MBP2055626.1"/>
    </source>
</evidence>
<dbReference type="Proteomes" id="UP001519309">
    <property type="component" value="Unassembled WGS sequence"/>
</dbReference>
<dbReference type="EMBL" id="CP016279">
    <property type="protein sequence ID" value="ANP52266.1"/>
    <property type="molecule type" value="Genomic_DNA"/>
</dbReference>
<evidence type="ECO:0000256" key="3">
    <source>
        <dbReference type="ARBA" id="ARBA00022989"/>
    </source>
</evidence>
<dbReference type="InterPro" id="IPR032808">
    <property type="entry name" value="DoxX"/>
</dbReference>
<dbReference type="RefSeq" id="WP_067308082.1">
    <property type="nucleotide sequence ID" value="NZ_CP016279.1"/>
</dbReference>
<keyword evidence="2 5" id="KW-0812">Transmembrane</keyword>
<feature type="transmembrane region" description="Helical" evidence="5">
    <location>
        <begin position="100"/>
        <end position="119"/>
    </location>
</feature>
<feature type="transmembrane region" description="Helical" evidence="5">
    <location>
        <begin position="73"/>
        <end position="93"/>
    </location>
</feature>
<dbReference type="OrthoDB" id="3790625at2"/>
<protein>
    <submittedName>
        <fullName evidence="7">Membrane protein YphA (DoxX/SURF4 family)</fullName>
    </submittedName>
</protein>
<accession>A0A1B1B0A9</accession>
<dbReference type="KEGG" id="sgs:AVL59_24360"/>
<evidence type="ECO:0000256" key="4">
    <source>
        <dbReference type="ARBA" id="ARBA00023136"/>
    </source>
</evidence>
<dbReference type="EMBL" id="JAGGLP010000032">
    <property type="protein sequence ID" value="MBP2055626.1"/>
    <property type="molecule type" value="Genomic_DNA"/>
</dbReference>
<evidence type="ECO:0000313" key="9">
    <source>
        <dbReference type="Proteomes" id="UP001519309"/>
    </source>
</evidence>
<evidence type="ECO:0000313" key="6">
    <source>
        <dbReference type="EMBL" id="ANP52266.1"/>
    </source>
</evidence>
<comment type="subcellular location">
    <subcellularLocation>
        <location evidence="1">Membrane</location>
        <topology evidence="1">Multi-pass membrane protein</topology>
    </subcellularLocation>
</comment>
<keyword evidence="4 5" id="KW-0472">Membrane</keyword>
<evidence type="ECO:0000256" key="1">
    <source>
        <dbReference type="ARBA" id="ARBA00004141"/>
    </source>
</evidence>
<sequence length="124" mass="12844">MNTALWIAASILALLFLMAGLMKISQPREKLAASGMAWVEDFSPRSVRAIGAVEALGALGLILPAALGIAPALAAWVALGLAVTMLGAAAVHVRRKEAKAIPVSLVLLLLAALVAWGRFGPYAF</sequence>
<reference evidence="7 9" key="2">
    <citation type="submission" date="2021-03" db="EMBL/GenBank/DDBJ databases">
        <title>Genomic Encyclopedia of Type Strains, Phase IV (KMG-IV): sequencing the most valuable type-strain genomes for metagenomic binning, comparative biology and taxonomic classification.</title>
        <authorList>
            <person name="Goeker M."/>
        </authorList>
    </citation>
    <scope>NUCLEOTIDE SEQUENCE [LARGE SCALE GENOMIC DNA]</scope>
    <source>
        <strain evidence="7 9">DSM 40499</strain>
    </source>
</reference>
<name>A0A1B1B0A9_9ACTN</name>
<dbReference type="Proteomes" id="UP000092659">
    <property type="component" value="Chromosome"/>
</dbReference>
<proteinExistence type="predicted"/>
<gene>
    <name evidence="6" type="ORF">AVL59_24360</name>
    <name evidence="7" type="ORF">J2Z21_008642</name>
</gene>
<dbReference type="AlphaFoldDB" id="A0A1B1B0A9"/>